<keyword evidence="1" id="KW-1133">Transmembrane helix</keyword>
<dbReference type="InterPro" id="IPR010530">
    <property type="entry name" value="B12D"/>
</dbReference>
<feature type="transmembrane region" description="Helical" evidence="1">
    <location>
        <begin position="20"/>
        <end position="39"/>
    </location>
</feature>
<keyword evidence="3" id="KW-1185">Reference proteome</keyword>
<name>A0A9P7V708_9ASCO</name>
<proteinExistence type="predicted"/>
<gene>
    <name evidence="2" type="ORF">KQ657_002440</name>
</gene>
<keyword evidence="1" id="KW-0472">Membrane</keyword>
<dbReference type="EMBL" id="JAHMUF010000020">
    <property type="protein sequence ID" value="KAG7192080.1"/>
    <property type="molecule type" value="Genomic_DNA"/>
</dbReference>
<dbReference type="AlphaFoldDB" id="A0A9P7V708"/>
<evidence type="ECO:0000256" key="1">
    <source>
        <dbReference type="SAM" id="Phobius"/>
    </source>
</evidence>
<accession>A0A9P7V708</accession>
<keyword evidence="1" id="KW-0812">Transmembrane</keyword>
<evidence type="ECO:0000313" key="2">
    <source>
        <dbReference type="EMBL" id="KAG7192080.1"/>
    </source>
</evidence>
<sequence>MSILLQAAKKKSGTNVPVEMYPLFLCVGVACGSLAFFTYRHFAFDEQLRLWKNPNLSSLDDVLNKAVTEEKKED</sequence>
<dbReference type="RefSeq" id="XP_043047631.1">
    <property type="nucleotide sequence ID" value="XM_043193205.1"/>
</dbReference>
<dbReference type="GeneID" id="66115814"/>
<protein>
    <submittedName>
        <fullName evidence="2">Uncharacterized protein</fullName>
    </submittedName>
</protein>
<reference evidence="2" key="1">
    <citation type="submission" date="2021-03" db="EMBL/GenBank/DDBJ databases">
        <authorList>
            <person name="Palmer J.M."/>
        </authorList>
    </citation>
    <scope>NUCLEOTIDE SEQUENCE</scope>
    <source>
        <strain evidence="2">ARV_011</strain>
    </source>
</reference>
<dbReference type="Pfam" id="PF06522">
    <property type="entry name" value="B12D"/>
    <property type="match status" value="1"/>
</dbReference>
<dbReference type="OrthoDB" id="202195at2759"/>
<organism evidence="2 3">
    <name type="scientific">Scheffersomyces spartinae</name>
    <dbReference type="NCBI Taxonomy" id="45513"/>
    <lineage>
        <taxon>Eukaryota</taxon>
        <taxon>Fungi</taxon>
        <taxon>Dikarya</taxon>
        <taxon>Ascomycota</taxon>
        <taxon>Saccharomycotina</taxon>
        <taxon>Pichiomycetes</taxon>
        <taxon>Debaryomycetaceae</taxon>
        <taxon>Scheffersomyces</taxon>
    </lineage>
</organism>
<evidence type="ECO:0000313" key="3">
    <source>
        <dbReference type="Proteomes" id="UP000790833"/>
    </source>
</evidence>
<dbReference type="Proteomes" id="UP000790833">
    <property type="component" value="Unassembled WGS sequence"/>
</dbReference>
<comment type="caution">
    <text evidence="2">The sequence shown here is derived from an EMBL/GenBank/DDBJ whole genome shotgun (WGS) entry which is preliminary data.</text>
</comment>